<dbReference type="Gene3D" id="1.10.10.10">
    <property type="entry name" value="Winged helix-like DNA-binding domain superfamily/Winged helix DNA-binding domain"/>
    <property type="match status" value="1"/>
</dbReference>
<dbReference type="eggNOG" id="ENOG50339N6">
    <property type="taxonomic scope" value="Bacteria"/>
</dbReference>
<dbReference type="AlphaFoldDB" id="B5CVP7"/>
<evidence type="ECO:0008006" key="3">
    <source>
        <dbReference type="Google" id="ProtNLM"/>
    </source>
</evidence>
<name>B5CVP7_PHOPM</name>
<dbReference type="HOGENOM" id="CLU_175324_0_1_10"/>
<dbReference type="Proteomes" id="UP000003452">
    <property type="component" value="Unassembled WGS sequence"/>
</dbReference>
<dbReference type="InterPro" id="IPR036388">
    <property type="entry name" value="WH-like_DNA-bd_sf"/>
</dbReference>
<accession>B5CVP7</accession>
<dbReference type="EMBL" id="ABQC02000012">
    <property type="protein sequence ID" value="EDY96344.1"/>
    <property type="molecule type" value="Genomic_DNA"/>
</dbReference>
<comment type="caution">
    <text evidence="1">The sequence shown here is derived from an EMBL/GenBank/DDBJ whole genome shotgun (WGS) entry which is preliminary data.</text>
</comment>
<dbReference type="Pfam" id="PF10771">
    <property type="entry name" value="DUF2582"/>
    <property type="match status" value="1"/>
</dbReference>
<reference evidence="1 2" key="2">
    <citation type="submission" date="2008-08" db="EMBL/GenBank/DDBJ databases">
        <authorList>
            <person name="Fulton L."/>
            <person name="Clifton S."/>
            <person name="Fulton B."/>
            <person name="Xu J."/>
            <person name="Minx P."/>
            <person name="Pepin K.H."/>
            <person name="Johnson M."/>
            <person name="Thiruvilangam P."/>
            <person name="Bhonagiri V."/>
            <person name="Nash W.E."/>
            <person name="Mardis E.R."/>
            <person name="Wilson R.K."/>
        </authorList>
    </citation>
    <scope>NUCLEOTIDE SEQUENCE [LARGE SCALE GENOMIC DNA]</scope>
    <source>
        <strain evidence="2">DSM 17135 / JCM 12973 / M2</strain>
    </source>
</reference>
<protein>
    <recommendedName>
        <fullName evidence="3">Winged helix-turn-helix domain-containing protein</fullName>
    </recommendedName>
</protein>
<gene>
    <name evidence="1" type="ORF">BACPLE_00780</name>
</gene>
<sequence length="73" mass="8437">MMNKNQIGTNAGIVWKLLSDNAHWEYDKLKHASGLSDRDLNAAIGWLAREDKIDFDIDEQHDRLFLHVNVYIG</sequence>
<evidence type="ECO:0000313" key="2">
    <source>
        <dbReference type="Proteomes" id="UP000003452"/>
    </source>
</evidence>
<evidence type="ECO:0000313" key="1">
    <source>
        <dbReference type="EMBL" id="EDY96344.1"/>
    </source>
</evidence>
<dbReference type="InterPro" id="IPR019707">
    <property type="entry name" value="DUF2582"/>
</dbReference>
<reference evidence="1 2" key="1">
    <citation type="submission" date="2008-08" db="EMBL/GenBank/DDBJ databases">
        <title>Draft genome sequence of Bacteroides plebeius (DSM 17135).</title>
        <authorList>
            <person name="Sudarsanam P."/>
            <person name="Ley R."/>
            <person name="Guruge J."/>
            <person name="Turnbaugh P.J."/>
            <person name="Mahowald M."/>
            <person name="Liep D."/>
            <person name="Gordon J."/>
        </authorList>
    </citation>
    <scope>NUCLEOTIDE SEQUENCE [LARGE SCALE GENOMIC DNA]</scope>
    <source>
        <strain evidence="2">DSM 17135 / JCM 12973 / M2</strain>
    </source>
</reference>
<organism evidence="1 2">
    <name type="scientific">Phocaeicola plebeius (strain DSM 17135 / JCM 12973 / CCUG 54634 / M2)</name>
    <name type="common">Bacteroides plebeius</name>
    <dbReference type="NCBI Taxonomy" id="484018"/>
    <lineage>
        <taxon>Bacteria</taxon>
        <taxon>Pseudomonadati</taxon>
        <taxon>Bacteroidota</taxon>
        <taxon>Bacteroidia</taxon>
        <taxon>Bacteroidales</taxon>
        <taxon>Bacteroidaceae</taxon>
        <taxon>Phocaeicola</taxon>
    </lineage>
</organism>
<proteinExistence type="predicted"/>